<dbReference type="PANTHER" id="PTHR43649">
    <property type="entry name" value="ARABINOSE-BINDING PROTEIN-RELATED"/>
    <property type="match status" value="1"/>
</dbReference>
<dbReference type="InterPro" id="IPR050490">
    <property type="entry name" value="Bact_solute-bd_prot1"/>
</dbReference>
<evidence type="ECO:0000313" key="3">
    <source>
        <dbReference type="Proteomes" id="UP000198541"/>
    </source>
</evidence>
<dbReference type="PROSITE" id="PS51257">
    <property type="entry name" value="PROKAR_LIPOPROTEIN"/>
    <property type="match status" value="1"/>
</dbReference>
<gene>
    <name evidence="2" type="ORF">SAMN05216355_101665</name>
</gene>
<evidence type="ECO:0000313" key="2">
    <source>
        <dbReference type="EMBL" id="SDN30631.1"/>
    </source>
</evidence>
<keyword evidence="3" id="KW-1185">Reference proteome</keyword>
<dbReference type="InterPro" id="IPR006059">
    <property type="entry name" value="SBP"/>
</dbReference>
<dbReference type="RefSeq" id="WP_092533181.1">
    <property type="nucleotide sequence ID" value="NZ_FNIM01000001.1"/>
</dbReference>
<dbReference type="AlphaFoldDB" id="A0A1H0ABE7"/>
<name>A0A1H0ABE7_9ACTO</name>
<dbReference type="SUPFAM" id="SSF53850">
    <property type="entry name" value="Periplasmic binding protein-like II"/>
    <property type="match status" value="1"/>
</dbReference>
<dbReference type="Pfam" id="PF01547">
    <property type="entry name" value="SBP_bac_1"/>
    <property type="match status" value="1"/>
</dbReference>
<protein>
    <submittedName>
        <fullName evidence="2">Carbohydrate ABC transporter substrate-binding protein, CUT1 family</fullName>
    </submittedName>
</protein>
<proteinExistence type="predicted"/>
<keyword evidence="1" id="KW-0732">Signal</keyword>
<accession>A0A1H0ABE7</accession>
<organism evidence="2 3">
    <name type="scientific">Actinomyces ruminicola</name>
    <dbReference type="NCBI Taxonomy" id="332524"/>
    <lineage>
        <taxon>Bacteria</taxon>
        <taxon>Bacillati</taxon>
        <taxon>Actinomycetota</taxon>
        <taxon>Actinomycetes</taxon>
        <taxon>Actinomycetales</taxon>
        <taxon>Actinomycetaceae</taxon>
        <taxon>Actinomyces</taxon>
    </lineage>
</organism>
<dbReference type="Proteomes" id="UP000198541">
    <property type="component" value="Unassembled WGS sequence"/>
</dbReference>
<dbReference type="PANTHER" id="PTHR43649:SF14">
    <property type="entry name" value="BLR3389 PROTEIN"/>
    <property type="match status" value="1"/>
</dbReference>
<feature type="signal peptide" evidence="1">
    <location>
        <begin position="1"/>
        <end position="30"/>
    </location>
</feature>
<evidence type="ECO:0000256" key="1">
    <source>
        <dbReference type="SAM" id="SignalP"/>
    </source>
</evidence>
<feature type="chain" id="PRO_5011701780" evidence="1">
    <location>
        <begin position="31"/>
        <end position="431"/>
    </location>
</feature>
<sequence>MKQSAGRGRRLGAAAALAASLALTACGANSADGGEEVTLTFWNNSTTPAWAAYWEEVTADFEAAHEGVTIDVVAISNEDIDGKLQTALAGGQAPDLFVQRGGGKMADMVEAGQLLDITDLVDPEVRESVAEGTFAPYTIDGSLYAMPTSFQPEGIYYSQELFDAAGITETPTTIAELSDAVAKLKESGTAPIALGAKDAWPAAHWYYQFVLRECSQETLESSLAELEFSDQCWVDAGDDLADFAGTEPFNSGFLTTSAQQGAGSSAGLVANHQAAMELMGTWDVGVIASLTPDEQPLPDLGWFPFPAVEGGEGDPTAIMGGVDGYSCSATAPAELCAEFLNFIMTKDNQEAYAEAFDMLPANRDAQGVIAAGPLADAMQAGNDAAYSQVWLDTSLGQNVGNALNVAVVDMLAGKGDAQGIVDAMAAAAAKE</sequence>
<reference evidence="3" key="1">
    <citation type="submission" date="2016-10" db="EMBL/GenBank/DDBJ databases">
        <authorList>
            <person name="Varghese N."/>
            <person name="Submissions S."/>
        </authorList>
    </citation>
    <scope>NUCLEOTIDE SEQUENCE [LARGE SCALE GENOMIC DNA]</scope>
    <source>
        <strain evidence="3">DSM 27982</strain>
    </source>
</reference>
<dbReference type="STRING" id="332524.SAMN04487766_11321"/>
<dbReference type="Gene3D" id="3.40.190.10">
    <property type="entry name" value="Periplasmic binding protein-like II"/>
    <property type="match status" value="2"/>
</dbReference>
<dbReference type="EMBL" id="FNIM01000001">
    <property type="protein sequence ID" value="SDN30631.1"/>
    <property type="molecule type" value="Genomic_DNA"/>
</dbReference>